<reference evidence="2" key="1">
    <citation type="journal article" date="2020" name="Nature">
        <title>Giant virus diversity and host interactions through global metagenomics.</title>
        <authorList>
            <person name="Schulz F."/>
            <person name="Roux S."/>
            <person name="Paez-Espino D."/>
            <person name="Jungbluth S."/>
            <person name="Walsh D.A."/>
            <person name="Denef V.J."/>
            <person name="McMahon K.D."/>
            <person name="Konstantinidis K.T."/>
            <person name="Eloe-Fadrosh E.A."/>
            <person name="Kyrpides N.C."/>
            <person name="Woyke T."/>
        </authorList>
    </citation>
    <scope>NUCLEOTIDE SEQUENCE</scope>
    <source>
        <strain evidence="2">GVMAG-S-1035118-87</strain>
    </source>
</reference>
<protein>
    <submittedName>
        <fullName evidence="2">Uncharacterized protein</fullName>
    </submittedName>
</protein>
<organism evidence="2">
    <name type="scientific">viral metagenome</name>
    <dbReference type="NCBI Taxonomy" id="1070528"/>
    <lineage>
        <taxon>unclassified sequences</taxon>
        <taxon>metagenomes</taxon>
        <taxon>organismal metagenomes</taxon>
    </lineage>
</organism>
<evidence type="ECO:0000256" key="1">
    <source>
        <dbReference type="SAM" id="MobiDB-lite"/>
    </source>
</evidence>
<accession>A0A6C0AHW5</accession>
<feature type="region of interest" description="Disordered" evidence="1">
    <location>
        <begin position="94"/>
        <end position="116"/>
    </location>
</feature>
<dbReference type="EMBL" id="MN740625">
    <property type="protein sequence ID" value="QHS78955.1"/>
    <property type="molecule type" value="Genomic_DNA"/>
</dbReference>
<proteinExistence type="predicted"/>
<dbReference type="AlphaFoldDB" id="A0A6C0AHW5"/>
<sequence length="116" mass="13631">MNNFHQDFPALMSDGRSFSNWQPTAVLNDQIRSRENLKTNWDYRQYLQKNANSIIAFDQSTACQQTGCPYAYVPLQPSYSSDLKESFDTRQEKMQETRQNKKSNYTFQMNEVPLDV</sequence>
<evidence type="ECO:0000313" key="2">
    <source>
        <dbReference type="EMBL" id="QHS78955.1"/>
    </source>
</evidence>
<name>A0A6C0AHW5_9ZZZZ</name>